<accession>A0AAV9WI91</accession>
<dbReference type="Proteomes" id="UP001370758">
    <property type="component" value="Unassembled WGS sequence"/>
</dbReference>
<evidence type="ECO:0000313" key="2">
    <source>
        <dbReference type="Proteomes" id="UP001370758"/>
    </source>
</evidence>
<protein>
    <submittedName>
        <fullName evidence="1">Uncharacterized protein</fullName>
    </submittedName>
</protein>
<organism evidence="1 2">
    <name type="scientific">Arthrobotrys musiformis</name>
    <dbReference type="NCBI Taxonomy" id="47236"/>
    <lineage>
        <taxon>Eukaryota</taxon>
        <taxon>Fungi</taxon>
        <taxon>Dikarya</taxon>
        <taxon>Ascomycota</taxon>
        <taxon>Pezizomycotina</taxon>
        <taxon>Orbiliomycetes</taxon>
        <taxon>Orbiliales</taxon>
        <taxon>Orbiliaceae</taxon>
        <taxon>Arthrobotrys</taxon>
    </lineage>
</organism>
<proteinExistence type="predicted"/>
<dbReference type="EMBL" id="JAVHJL010000002">
    <property type="protein sequence ID" value="KAK6508799.1"/>
    <property type="molecule type" value="Genomic_DNA"/>
</dbReference>
<evidence type="ECO:0000313" key="1">
    <source>
        <dbReference type="EMBL" id="KAK6508799.1"/>
    </source>
</evidence>
<gene>
    <name evidence="1" type="ORF">TWF481_003569</name>
</gene>
<dbReference type="AlphaFoldDB" id="A0AAV9WI91"/>
<name>A0AAV9WI91_9PEZI</name>
<reference evidence="1 2" key="1">
    <citation type="submission" date="2023-08" db="EMBL/GenBank/DDBJ databases">
        <authorList>
            <person name="Palmer J.M."/>
        </authorList>
    </citation>
    <scope>NUCLEOTIDE SEQUENCE [LARGE SCALE GENOMIC DNA]</scope>
    <source>
        <strain evidence="1 2">TWF481</strain>
    </source>
</reference>
<sequence>MVDLVRVYCEVLSVFPSLNSLTIAFPCSEEIRSHLLAAIFHKISTYSWYPHLKSLTIVLSYMSHHREEPNNASTFSGLYASCSTSSQEFFSQTSNLREKYDYSLSDATVNITPPPSLQKAAVIVEDGECGYADLVGAYAPILQFSISTLKTLYIAAQALFISYRHPPAEFAPDVQLQTYPAVKDLWIAFDGSTGVPAAGYDEIARRFPNVENLRIDETTTNRGWGSLFPDHIYHCLRRLKYIKTARVPWPRSATVSDPAGYQDMDGISFALRNCIRGWDGITAVDGWNDLEYIDFVSNQSRRWNGYRSKGGWQRKVVRLERDEATVVKRTVIWEETDARRTAGRYALMVKGMYPDL</sequence>
<comment type="caution">
    <text evidence="1">The sequence shown here is derived from an EMBL/GenBank/DDBJ whole genome shotgun (WGS) entry which is preliminary data.</text>
</comment>
<keyword evidence="2" id="KW-1185">Reference proteome</keyword>